<reference evidence="3" key="1">
    <citation type="journal article" date="2019" name="Int. J. Syst. Evol. Microbiol.">
        <title>The Global Catalogue of Microorganisms (GCM) 10K type strain sequencing project: providing services to taxonomists for standard genome sequencing and annotation.</title>
        <authorList>
            <consortium name="The Broad Institute Genomics Platform"/>
            <consortium name="The Broad Institute Genome Sequencing Center for Infectious Disease"/>
            <person name="Wu L."/>
            <person name="Ma J."/>
        </authorList>
    </citation>
    <scope>NUCLEOTIDE SEQUENCE [LARGE SCALE GENOMIC DNA]</scope>
    <source>
        <strain evidence="3">JCM 13008</strain>
    </source>
</reference>
<name>A0ABP4ED78_9ACTN</name>
<keyword evidence="1" id="KW-1133">Transmembrane helix</keyword>
<comment type="caution">
    <text evidence="2">The sequence shown here is derived from an EMBL/GenBank/DDBJ whole genome shotgun (WGS) entry which is preliminary data.</text>
</comment>
<organism evidence="2 3">
    <name type="scientific">Nocardioides dubius</name>
    <dbReference type="NCBI Taxonomy" id="317019"/>
    <lineage>
        <taxon>Bacteria</taxon>
        <taxon>Bacillati</taxon>
        <taxon>Actinomycetota</taxon>
        <taxon>Actinomycetes</taxon>
        <taxon>Propionibacteriales</taxon>
        <taxon>Nocardioidaceae</taxon>
        <taxon>Nocardioides</taxon>
    </lineage>
</organism>
<dbReference type="RefSeq" id="WP_343993199.1">
    <property type="nucleotide sequence ID" value="NZ_BAAALG010000006.1"/>
</dbReference>
<keyword evidence="1" id="KW-0472">Membrane</keyword>
<feature type="transmembrane region" description="Helical" evidence="1">
    <location>
        <begin position="69"/>
        <end position="88"/>
    </location>
</feature>
<protein>
    <submittedName>
        <fullName evidence="2">Uncharacterized protein</fullName>
    </submittedName>
</protein>
<evidence type="ECO:0000313" key="3">
    <source>
        <dbReference type="Proteomes" id="UP001501581"/>
    </source>
</evidence>
<accession>A0ABP4ED78</accession>
<keyword evidence="1" id="KW-0812">Transmembrane</keyword>
<gene>
    <name evidence="2" type="ORF">GCM10009668_16330</name>
</gene>
<sequence length="252" mass="26538">MTIRANPHPFLRALPWALAATAALTALGHWAVPADPVSYTMGRQLVPAFAGFLAAALGARSADQRWPSWRYPLIALGVAGALGILLNLSDIRDRADTLRAERDAPDMAAFLGTQGDWTRLEARDTELAQQKTTIAEEFDVQVTGAFYEHREWPGVVLQFVGINGNPDGSSAADAARDMMAGAGVTTTQSFDTGGDLPGALRCGAGSSGGESYTMCAVTTDGSLAALTWVGEAPPTAEQGAVLAREFVPLTYQ</sequence>
<dbReference type="Proteomes" id="UP001501581">
    <property type="component" value="Unassembled WGS sequence"/>
</dbReference>
<evidence type="ECO:0000256" key="1">
    <source>
        <dbReference type="SAM" id="Phobius"/>
    </source>
</evidence>
<evidence type="ECO:0000313" key="2">
    <source>
        <dbReference type="EMBL" id="GAA1099389.1"/>
    </source>
</evidence>
<keyword evidence="3" id="KW-1185">Reference proteome</keyword>
<proteinExistence type="predicted"/>
<dbReference type="EMBL" id="BAAALG010000006">
    <property type="protein sequence ID" value="GAA1099389.1"/>
    <property type="molecule type" value="Genomic_DNA"/>
</dbReference>